<dbReference type="Gene3D" id="3.40.50.2300">
    <property type="match status" value="1"/>
</dbReference>
<dbReference type="EMBL" id="KP211910">
    <property type="protein sequence ID" value="ANV80864.1"/>
    <property type="molecule type" value="Genomic_DNA"/>
</dbReference>
<accession>A0A1B1TF16</accession>
<evidence type="ECO:0000259" key="2">
    <source>
        <dbReference type="SMART" id="SM00226"/>
    </source>
</evidence>
<dbReference type="PANTHER" id="PTHR43428">
    <property type="entry name" value="ARSENATE REDUCTASE"/>
    <property type="match status" value="1"/>
</dbReference>
<dbReference type="GO" id="GO:0046685">
    <property type="term" value="P:response to arsenic-containing substance"/>
    <property type="evidence" value="ECO:0007669"/>
    <property type="project" value="UniProtKB-KW"/>
</dbReference>
<reference evidence="3" key="1">
    <citation type="submission" date="2014-11" db="EMBL/GenBank/DDBJ databases">
        <authorList>
            <person name="Zhu J."/>
            <person name="Qi W."/>
            <person name="Song R."/>
        </authorList>
    </citation>
    <scope>NUCLEOTIDE SEQUENCE</scope>
</reference>
<keyword evidence="1" id="KW-0059">Arsenical resistance</keyword>
<evidence type="ECO:0000256" key="1">
    <source>
        <dbReference type="ARBA" id="ARBA00022849"/>
    </source>
</evidence>
<dbReference type="InterPro" id="IPR023485">
    <property type="entry name" value="Ptyr_pPase"/>
</dbReference>
<dbReference type="CDD" id="cd16345">
    <property type="entry name" value="LMWP_ArsC"/>
    <property type="match status" value="1"/>
</dbReference>
<evidence type="ECO:0000313" key="3">
    <source>
        <dbReference type="EMBL" id="ANV80864.1"/>
    </source>
</evidence>
<dbReference type="SUPFAM" id="SSF52788">
    <property type="entry name" value="Phosphotyrosine protein phosphatases I"/>
    <property type="match status" value="1"/>
</dbReference>
<dbReference type="PANTHER" id="PTHR43428:SF1">
    <property type="entry name" value="ARSENATE REDUCTASE"/>
    <property type="match status" value="1"/>
</dbReference>
<dbReference type="Pfam" id="PF01451">
    <property type="entry name" value="LMWPc"/>
    <property type="match status" value="1"/>
</dbReference>
<reference evidence="3" key="2">
    <citation type="journal article" date="2015" name="ISME J.">
        <title>A new class of marine Euryarchaeota group II from the Mediterranean deep chlorophyll maximum.</title>
        <authorList>
            <person name="Martin-Cuadrado A.B."/>
            <person name="Garcia-Heredia I."/>
            <person name="Molto A.G."/>
            <person name="Lopez-Ubeda R."/>
            <person name="Kimes N."/>
            <person name="Lopez-Garcia P."/>
            <person name="Moreira D."/>
            <person name="Rodriguez-Valera F."/>
        </authorList>
    </citation>
    <scope>NUCLEOTIDE SEQUENCE</scope>
</reference>
<feature type="domain" description="Phosphotyrosine protein phosphatase I" evidence="2">
    <location>
        <begin position="1"/>
        <end position="118"/>
    </location>
</feature>
<dbReference type="SMART" id="SM00226">
    <property type="entry name" value="LMWPc"/>
    <property type="match status" value="1"/>
</dbReference>
<protein>
    <recommendedName>
        <fullName evidence="2">Phosphotyrosine protein phosphatase I domain-containing protein</fullName>
    </recommendedName>
</protein>
<name>A0A1B1TF16_9ARCH</name>
<dbReference type="InterPro" id="IPR036196">
    <property type="entry name" value="Ptyr_pPase_sf"/>
</dbReference>
<organism evidence="3">
    <name type="scientific">uncultured Poseidoniia archaeon</name>
    <dbReference type="NCBI Taxonomy" id="1697135"/>
    <lineage>
        <taxon>Archaea</taxon>
        <taxon>Methanobacteriati</taxon>
        <taxon>Thermoplasmatota</taxon>
        <taxon>Candidatus Poseidoniia</taxon>
        <taxon>environmental samples</taxon>
    </lineage>
</organism>
<sequence length="118" mass="13009">MKILFVCVGNTCRSQMAEAIAKGMGYEAVSAGTHPGEEIAPNAIKVLSEIGLSVENQFPKSTDDIETQGFDKIISMGCGVNCPNLRISQDWNLEDPHGREIGFYRETRDKILNYLSNL</sequence>
<dbReference type="AlphaFoldDB" id="A0A1B1TF16"/>
<proteinExistence type="predicted"/>